<dbReference type="GO" id="GO:0042840">
    <property type="term" value="P:D-glucuronate catabolic process"/>
    <property type="evidence" value="ECO:0007669"/>
    <property type="project" value="TreeGrafter"/>
</dbReference>
<dbReference type="EMBL" id="JALAZD010000001">
    <property type="protein sequence ID" value="MCI0126446.1"/>
    <property type="molecule type" value="Genomic_DNA"/>
</dbReference>
<evidence type="ECO:0000256" key="2">
    <source>
        <dbReference type="ARBA" id="ARBA00002713"/>
    </source>
</evidence>
<dbReference type="GO" id="GO:0030145">
    <property type="term" value="F:manganese ion binding"/>
    <property type="evidence" value="ECO:0007669"/>
    <property type="project" value="TreeGrafter"/>
</dbReference>
<evidence type="ECO:0000256" key="9">
    <source>
        <dbReference type="HAMAP-Rule" id="MF_00106"/>
    </source>
</evidence>
<keyword evidence="8 9" id="KW-0456">Lyase</keyword>
<name>A0AA41UFH4_9HYPH</name>
<evidence type="ECO:0000256" key="5">
    <source>
        <dbReference type="ARBA" id="ARBA00012927"/>
    </source>
</evidence>
<dbReference type="PIRSF" id="PIRSF016049">
    <property type="entry name" value="Man_dehyd"/>
    <property type="match status" value="1"/>
</dbReference>
<keyword evidence="7 9" id="KW-0464">Manganese</keyword>
<comment type="similarity">
    <text evidence="4 9">Belongs to the mannonate dehydratase family.</text>
</comment>
<dbReference type="EC" id="4.2.1.8" evidence="5 9"/>
<dbReference type="RefSeq" id="WP_281735317.1">
    <property type="nucleotide sequence ID" value="NZ_JAKETQ010000001.1"/>
</dbReference>
<dbReference type="HAMAP" id="MF_00106">
    <property type="entry name" value="UxuA"/>
    <property type="match status" value="1"/>
</dbReference>
<evidence type="ECO:0000256" key="4">
    <source>
        <dbReference type="ARBA" id="ARBA00007389"/>
    </source>
</evidence>
<dbReference type="PANTHER" id="PTHR30387:SF2">
    <property type="entry name" value="MANNONATE DEHYDRATASE"/>
    <property type="match status" value="1"/>
</dbReference>
<dbReference type="PANTHER" id="PTHR30387">
    <property type="entry name" value="MANNONATE DEHYDRATASE"/>
    <property type="match status" value="1"/>
</dbReference>
<keyword evidence="11" id="KW-1185">Reference proteome</keyword>
<evidence type="ECO:0000313" key="11">
    <source>
        <dbReference type="Proteomes" id="UP001156140"/>
    </source>
</evidence>
<evidence type="ECO:0000256" key="7">
    <source>
        <dbReference type="ARBA" id="ARBA00023211"/>
    </source>
</evidence>
<keyword evidence="6 9" id="KW-0408">Iron</keyword>
<dbReference type="GO" id="GO:0008927">
    <property type="term" value="F:mannonate dehydratase activity"/>
    <property type="evidence" value="ECO:0007669"/>
    <property type="project" value="UniProtKB-UniRule"/>
</dbReference>
<evidence type="ECO:0000256" key="3">
    <source>
        <dbReference type="ARBA" id="ARBA00004892"/>
    </source>
</evidence>
<dbReference type="Pfam" id="PF03786">
    <property type="entry name" value="UxuA"/>
    <property type="match status" value="1"/>
</dbReference>
<gene>
    <name evidence="9 10" type="primary">uxuA</name>
    <name evidence="10" type="ORF">ML536_06365</name>
</gene>
<comment type="catalytic activity">
    <reaction evidence="1 9">
        <text>D-mannonate = 2-dehydro-3-deoxy-D-gluconate + H2O</text>
        <dbReference type="Rhea" id="RHEA:20097"/>
        <dbReference type="ChEBI" id="CHEBI:15377"/>
        <dbReference type="ChEBI" id="CHEBI:17767"/>
        <dbReference type="ChEBI" id="CHEBI:57990"/>
        <dbReference type="EC" id="4.2.1.8"/>
    </reaction>
</comment>
<evidence type="ECO:0000313" key="10">
    <source>
        <dbReference type="EMBL" id="MCI0126446.1"/>
    </source>
</evidence>
<dbReference type="SUPFAM" id="SSF51658">
    <property type="entry name" value="Xylose isomerase-like"/>
    <property type="match status" value="1"/>
</dbReference>
<comment type="caution">
    <text evidence="10">The sequence shown here is derived from an EMBL/GenBank/DDBJ whole genome shotgun (WGS) entry which is preliminary data.</text>
</comment>
<dbReference type="NCBIfam" id="NF003027">
    <property type="entry name" value="PRK03906.1"/>
    <property type="match status" value="1"/>
</dbReference>
<protein>
    <recommendedName>
        <fullName evidence="5 9">Mannonate dehydratase</fullName>
        <ecNumber evidence="5 9">4.2.1.8</ecNumber>
    </recommendedName>
    <alternativeName>
        <fullName evidence="9">D-mannonate hydro-lyase</fullName>
    </alternativeName>
</protein>
<organism evidence="10 11">
    <name type="scientific">Paradevosia shaoguanensis</name>
    <dbReference type="NCBI Taxonomy" id="1335043"/>
    <lineage>
        <taxon>Bacteria</taxon>
        <taxon>Pseudomonadati</taxon>
        <taxon>Pseudomonadota</taxon>
        <taxon>Alphaproteobacteria</taxon>
        <taxon>Hyphomicrobiales</taxon>
        <taxon>Devosiaceae</taxon>
        <taxon>Paradevosia</taxon>
    </lineage>
</organism>
<dbReference type="InterPro" id="IPR004628">
    <property type="entry name" value="Man_deHydtase"/>
</dbReference>
<comment type="pathway">
    <text evidence="3 9">Carbohydrate metabolism; pentose and glucuronate interconversion.</text>
</comment>
<evidence type="ECO:0000256" key="6">
    <source>
        <dbReference type="ARBA" id="ARBA00023004"/>
    </source>
</evidence>
<comment type="cofactor">
    <cofactor evidence="9">
        <name>Fe(2+)</name>
        <dbReference type="ChEBI" id="CHEBI:29033"/>
    </cofactor>
    <cofactor evidence="9">
        <name>Mn(2+)</name>
        <dbReference type="ChEBI" id="CHEBI:29035"/>
    </cofactor>
</comment>
<dbReference type="GO" id="GO:0008198">
    <property type="term" value="F:ferrous iron binding"/>
    <property type="evidence" value="ECO:0007669"/>
    <property type="project" value="TreeGrafter"/>
</dbReference>
<accession>A0AA41UFH4</accession>
<evidence type="ECO:0000256" key="1">
    <source>
        <dbReference type="ARBA" id="ARBA00001794"/>
    </source>
</evidence>
<dbReference type="Gene3D" id="3.20.20.150">
    <property type="entry name" value="Divalent-metal-dependent TIM barrel enzymes"/>
    <property type="match status" value="1"/>
</dbReference>
<dbReference type="NCBIfam" id="TIGR00695">
    <property type="entry name" value="uxuA"/>
    <property type="match status" value="1"/>
</dbReference>
<dbReference type="InterPro" id="IPR036237">
    <property type="entry name" value="Xyl_isomerase-like_sf"/>
</dbReference>
<dbReference type="AlphaFoldDB" id="A0AA41UFH4"/>
<comment type="function">
    <text evidence="2 9">Catalyzes the dehydration of D-mannonate.</text>
</comment>
<proteinExistence type="inferred from homology"/>
<dbReference type="Proteomes" id="UP001156140">
    <property type="component" value="Unassembled WGS sequence"/>
</dbReference>
<sequence>MKQTWRWFGPDDPVTLAHVRQAGATGIVSALHHLNDGRVWPDDEIAKRKAQIEGAGLSWPVVESIIVHEDIKTRTGRYRELIDNYKQSIRAVARAGIETVCYNFMAITDWTRTDLDYVMPHGGTALRFDVVEFCAYDVFILRRPGAEADHPAERVTRAEAWLKQASESDLARLERNLIEWVPAREFVYDRQSLNRMLDVYNELSVEGFRANLFEFLREIIPVAEEAGVRMAIHPDDPPFPLFGLPRVVCSAADARALLAVAESPSHGLTLCTGSYGANPANDLVVMAREFGPRIHFAHLRNVKKEGDGSFHEAEHLEGDTDMVRVVQALLAEEARRKSEGRTDWQIPMRPDHGHVIVDDIGKKVNPGYSGIGRLKGLAELRGVMRTIETLGY</sequence>
<reference evidence="10" key="1">
    <citation type="submission" date="2022-03" db="EMBL/GenBank/DDBJ databases">
        <title>The complete genome sequence of a Methyloterrigena soli.</title>
        <authorList>
            <person name="Zi Z."/>
        </authorList>
    </citation>
    <scope>NUCLEOTIDE SEQUENCE</scope>
    <source>
        <strain evidence="10">M48</strain>
    </source>
</reference>
<evidence type="ECO:0000256" key="8">
    <source>
        <dbReference type="ARBA" id="ARBA00023239"/>
    </source>
</evidence>